<dbReference type="Proteomes" id="UP001597118">
    <property type="component" value="Unassembled WGS sequence"/>
</dbReference>
<evidence type="ECO:0000256" key="3">
    <source>
        <dbReference type="ARBA" id="ARBA00022801"/>
    </source>
</evidence>
<dbReference type="EC" id="3.2.1.26" evidence="2"/>
<evidence type="ECO:0000256" key="5">
    <source>
        <dbReference type="RuleBase" id="RU362110"/>
    </source>
</evidence>
<dbReference type="PANTHER" id="PTHR43101">
    <property type="entry name" value="BETA-FRUCTOSIDASE"/>
    <property type="match status" value="1"/>
</dbReference>
<sequence length="545" mass="61755">MMKKKYLGLIVGYLIGMEVVYSQNQKDYTSKVPQTTFSNTLKKQEKELKENALLKRFAQSRQELSVDKHRPFYHFISPEGRLNDPNGLCYWQGNWHLFYQAYPPEDPRQHWGHAMSKDLINWKDLPLAIYPNPESKVFSGTTYVEENRVIAMYHGTDAGTMVAVSDDPLLLNWKKLNDGKPVIALPKPGEKLPYNVFDPNIWKKDGVYYTVLAGTRPIGPGGKNMRAEFLFKSSDLEHWEYMHPFLEDDVYGLVGDDGACPYFWPIGDKGKYILLHFSHKSGGKYLIGDYDKQRDKFVVTDGGNFNHGPVSRGGVHAPSAFPDGKGGVIALFNMNSGKPLGGKNGFSELMTLPRLLTLDEKGRLEMKPVGDIESLRKDKVEQQNVVLPANKEIVLEKVKGDAMEINMEIDLKKSPVIELNVLRSPNKEEYTRIIFYKDGGYPDKESSDRKGRYSAIAIDNSNGSILPNVWPRVTETADVWLEKNEPVKLRIFIDKSVVEVFVNDKQCISVRTYPGRDDSKGVSIIAKGSEALLKSIQAWQMKSIY</sequence>
<evidence type="ECO:0000256" key="4">
    <source>
        <dbReference type="ARBA" id="ARBA00023295"/>
    </source>
</evidence>
<keyword evidence="4 5" id="KW-0326">Glycosidase</keyword>
<dbReference type="InterPro" id="IPR013320">
    <property type="entry name" value="ConA-like_dom_sf"/>
</dbReference>
<dbReference type="Pfam" id="PF08244">
    <property type="entry name" value="Glyco_hydro_32C"/>
    <property type="match status" value="1"/>
</dbReference>
<reference evidence="9" key="1">
    <citation type="journal article" date="2019" name="Int. J. Syst. Evol. Microbiol.">
        <title>The Global Catalogue of Microorganisms (GCM) 10K type strain sequencing project: providing services to taxonomists for standard genome sequencing and annotation.</title>
        <authorList>
            <consortium name="The Broad Institute Genomics Platform"/>
            <consortium name="The Broad Institute Genome Sequencing Center for Infectious Disease"/>
            <person name="Wu L."/>
            <person name="Ma J."/>
        </authorList>
    </citation>
    <scope>NUCLEOTIDE SEQUENCE [LARGE SCALE GENOMIC DNA]</scope>
    <source>
        <strain evidence="9">CCUG 53762</strain>
    </source>
</reference>
<accession>A0ABW4IEE5</accession>
<dbReference type="SMART" id="SM00640">
    <property type="entry name" value="Glyco_32"/>
    <property type="match status" value="1"/>
</dbReference>
<dbReference type="EMBL" id="JBHUDG010000016">
    <property type="protein sequence ID" value="MFD1630369.1"/>
    <property type="molecule type" value="Genomic_DNA"/>
</dbReference>
<proteinExistence type="inferred from homology"/>
<dbReference type="Gene3D" id="2.115.10.20">
    <property type="entry name" value="Glycosyl hydrolase domain, family 43"/>
    <property type="match status" value="1"/>
</dbReference>
<comment type="similarity">
    <text evidence="1 5">Belongs to the glycosyl hydrolase 32 family.</text>
</comment>
<name>A0ABW4IEE5_9SPHI</name>
<comment type="caution">
    <text evidence="8">The sequence shown here is derived from an EMBL/GenBank/DDBJ whole genome shotgun (WGS) entry which is preliminary data.</text>
</comment>
<dbReference type="Gene3D" id="2.60.120.560">
    <property type="entry name" value="Exo-inulinase, domain 1"/>
    <property type="match status" value="1"/>
</dbReference>
<evidence type="ECO:0000259" key="6">
    <source>
        <dbReference type="Pfam" id="PF00251"/>
    </source>
</evidence>
<evidence type="ECO:0000259" key="7">
    <source>
        <dbReference type="Pfam" id="PF08244"/>
    </source>
</evidence>
<dbReference type="InterPro" id="IPR001362">
    <property type="entry name" value="Glyco_hydro_32"/>
</dbReference>
<feature type="domain" description="Glycosyl hydrolase family 32 C-terminal" evidence="7">
    <location>
        <begin position="372"/>
        <end position="540"/>
    </location>
</feature>
<organism evidence="8 9">
    <name type="scientific">Pseudopedobacter beijingensis</name>
    <dbReference type="NCBI Taxonomy" id="1207056"/>
    <lineage>
        <taxon>Bacteria</taxon>
        <taxon>Pseudomonadati</taxon>
        <taxon>Bacteroidota</taxon>
        <taxon>Sphingobacteriia</taxon>
        <taxon>Sphingobacteriales</taxon>
        <taxon>Sphingobacteriaceae</taxon>
        <taxon>Pseudopedobacter</taxon>
    </lineage>
</organism>
<dbReference type="GO" id="GO:0016787">
    <property type="term" value="F:hydrolase activity"/>
    <property type="evidence" value="ECO:0007669"/>
    <property type="project" value="UniProtKB-KW"/>
</dbReference>
<dbReference type="SUPFAM" id="SSF49899">
    <property type="entry name" value="Concanavalin A-like lectins/glucanases"/>
    <property type="match status" value="1"/>
</dbReference>
<keyword evidence="3 5" id="KW-0378">Hydrolase</keyword>
<dbReference type="InterPro" id="IPR051214">
    <property type="entry name" value="GH32_Enzymes"/>
</dbReference>
<dbReference type="PANTHER" id="PTHR43101:SF1">
    <property type="entry name" value="BETA-FRUCTOSIDASE"/>
    <property type="match status" value="1"/>
</dbReference>
<evidence type="ECO:0000256" key="1">
    <source>
        <dbReference type="ARBA" id="ARBA00009902"/>
    </source>
</evidence>
<dbReference type="CDD" id="cd08996">
    <property type="entry name" value="GH32_FFase"/>
    <property type="match status" value="1"/>
</dbReference>
<gene>
    <name evidence="8" type="ORF">ACFSAH_10805</name>
</gene>
<dbReference type="InterPro" id="IPR013189">
    <property type="entry name" value="Glyco_hydro_32_C"/>
</dbReference>
<dbReference type="SUPFAM" id="SSF75005">
    <property type="entry name" value="Arabinanase/levansucrase/invertase"/>
    <property type="match status" value="1"/>
</dbReference>
<dbReference type="RefSeq" id="WP_379662747.1">
    <property type="nucleotide sequence ID" value="NZ_JBHUDG010000016.1"/>
</dbReference>
<evidence type="ECO:0000256" key="2">
    <source>
        <dbReference type="ARBA" id="ARBA00012758"/>
    </source>
</evidence>
<dbReference type="InterPro" id="IPR023296">
    <property type="entry name" value="Glyco_hydro_beta-prop_sf"/>
</dbReference>
<dbReference type="InterPro" id="IPR013148">
    <property type="entry name" value="Glyco_hydro_32_N"/>
</dbReference>
<protein>
    <recommendedName>
        <fullName evidence="2">beta-fructofuranosidase</fullName>
        <ecNumber evidence="2">3.2.1.26</ecNumber>
    </recommendedName>
</protein>
<dbReference type="Pfam" id="PF00251">
    <property type="entry name" value="Glyco_hydro_32N"/>
    <property type="match status" value="1"/>
</dbReference>
<evidence type="ECO:0000313" key="9">
    <source>
        <dbReference type="Proteomes" id="UP001597118"/>
    </source>
</evidence>
<keyword evidence="9" id="KW-1185">Reference proteome</keyword>
<feature type="domain" description="Glycosyl hydrolase family 32 N-terminal" evidence="6">
    <location>
        <begin position="74"/>
        <end position="368"/>
    </location>
</feature>
<evidence type="ECO:0000313" key="8">
    <source>
        <dbReference type="EMBL" id="MFD1630369.1"/>
    </source>
</evidence>